<evidence type="ECO:0000259" key="1">
    <source>
        <dbReference type="Pfam" id="PF13290"/>
    </source>
</evidence>
<keyword evidence="3" id="KW-1185">Reference proteome</keyword>
<gene>
    <name evidence="2" type="ORF">J2S08_002584</name>
</gene>
<name>A0ABT9WTU7_9BACI</name>
<feature type="domain" description="GH29D-like beta-sandwich" evidence="1">
    <location>
        <begin position="229"/>
        <end position="298"/>
    </location>
</feature>
<dbReference type="RefSeq" id="WP_307230106.1">
    <property type="nucleotide sequence ID" value="NZ_JAUSTT010000015.1"/>
</dbReference>
<dbReference type="Proteomes" id="UP001223586">
    <property type="component" value="Unassembled WGS sequence"/>
</dbReference>
<reference evidence="2 3" key="1">
    <citation type="submission" date="2023-07" db="EMBL/GenBank/DDBJ databases">
        <title>Genomic Encyclopedia of Type Strains, Phase IV (KMG-IV): sequencing the most valuable type-strain genomes for metagenomic binning, comparative biology and taxonomic classification.</title>
        <authorList>
            <person name="Goeker M."/>
        </authorList>
    </citation>
    <scope>NUCLEOTIDE SEQUENCE [LARGE SCALE GENOMIC DNA]</scope>
    <source>
        <strain evidence="2 3">DSM 23837</strain>
    </source>
</reference>
<sequence>MAYQMLTGITKDTPKNLAIGPGMVMIDFSSPDPGKWGTSLGATKGGNKFNLETEWHVAEPDGLLGPVLGMRWLTKMVPSIEVNLMEMTKESFMAALPGSVFKTCPDGKYEVVGHEGEVFPSQFRNVALIGNITGKKEPVIIGIRNAMAVDPVEINMGTGKEDVVLKVKFVGHFAPENPYDVPYCIYYPLEELAGFEGAPDPCGCTKQDEIGDLDDYRLDGAIIAPEADPPEGNYHGTQSIKLITTEPNSKIYYVLNDKPGEAGPTLTSSVYTKPISLSESKVISTVIVTNDNRRSPVYEFNYIIGKE</sequence>
<organism evidence="2 3">
    <name type="scientific">Bacillus chungangensis</name>
    <dbReference type="NCBI Taxonomy" id="587633"/>
    <lineage>
        <taxon>Bacteria</taxon>
        <taxon>Bacillati</taxon>
        <taxon>Bacillota</taxon>
        <taxon>Bacilli</taxon>
        <taxon>Bacillales</taxon>
        <taxon>Bacillaceae</taxon>
        <taxon>Bacillus</taxon>
    </lineage>
</organism>
<dbReference type="EMBL" id="JAUSTT010000015">
    <property type="protein sequence ID" value="MDQ0176726.1"/>
    <property type="molecule type" value="Genomic_DNA"/>
</dbReference>
<evidence type="ECO:0000313" key="3">
    <source>
        <dbReference type="Proteomes" id="UP001223586"/>
    </source>
</evidence>
<dbReference type="Pfam" id="PF13290">
    <property type="entry name" value="CHB_HEX_C_1"/>
    <property type="match status" value="1"/>
</dbReference>
<comment type="caution">
    <text evidence="2">The sequence shown here is derived from an EMBL/GenBank/DDBJ whole genome shotgun (WGS) entry which is preliminary data.</text>
</comment>
<proteinExistence type="predicted"/>
<evidence type="ECO:0000313" key="2">
    <source>
        <dbReference type="EMBL" id="MDQ0176726.1"/>
    </source>
</evidence>
<dbReference type="InterPro" id="IPR059177">
    <property type="entry name" value="GH29D-like_dom"/>
</dbReference>
<accession>A0ABT9WTU7</accession>
<protein>
    <recommendedName>
        <fullName evidence="1">GH29D-like beta-sandwich domain-containing protein</fullName>
    </recommendedName>
</protein>